<sequence>MDKFGMYLAFFNACWDADYQNADVLCLLSYLFGRASDHATLHKQNVSVDAGGVLFLVDPDETVAFATITTLAIPTAKGTDTSPTTYSHVNRILDRVAPAAGVEVALSSHSFRHGWVPHANGCDELTERWILDRGTWYMSTTNKGFNYIFNTGKEDHKVAKVLAAYEPKQVVALQDLRSIDSQALERIERVFNVDRRVISIVTAVVFRHLPFLKALNSVGPAVTRIEAYVRLSGFTVADLLVWSSHLTLPTKTCKNTNMITSTPTSHTSEPTNGQEIIEQRSCPYKPALQPRRHKVTDVSTSMKKQRGSGVTHRYATWFDWYAQEPHWKSGEPKRQRSNPKLLVAFTKVYLLGGSSGCAAQNFGEKSKKKEGLLDKSLANSVNNVEPQRTLHMDSTGRLKVNGLYGSLGYLIVKSIKEVPVKIRALLKQLSLKFPSYKARRIRTDGGTEFINRTSISEFECRVPGRRWEC</sequence>
<dbReference type="InterPro" id="IPR011010">
    <property type="entry name" value="DNA_brk_join_enz"/>
</dbReference>
<evidence type="ECO:0000313" key="1">
    <source>
        <dbReference type="EMBL" id="POM64723.1"/>
    </source>
</evidence>
<protein>
    <recommendedName>
        <fullName evidence="3">Integrase catalytic domain-containing protein</fullName>
    </recommendedName>
</protein>
<reference evidence="1 2" key="1">
    <citation type="journal article" date="2017" name="Genome Biol. Evol.">
        <title>Phytophthora megakarya and P. palmivora, closely related causal agents of cacao black pod rot, underwent increases in genome sizes and gene numbers by different mechanisms.</title>
        <authorList>
            <person name="Ali S.S."/>
            <person name="Shao J."/>
            <person name="Lary D.J."/>
            <person name="Kronmiller B."/>
            <person name="Shen D."/>
            <person name="Strem M.D."/>
            <person name="Amoako-Attah I."/>
            <person name="Akrofi A.Y."/>
            <person name="Begoude B.A."/>
            <person name="Ten Hoopen G.M."/>
            <person name="Coulibaly K."/>
            <person name="Kebe B.I."/>
            <person name="Melnick R.L."/>
            <person name="Guiltinan M.J."/>
            <person name="Tyler B.M."/>
            <person name="Meinhardt L.W."/>
            <person name="Bailey B.A."/>
        </authorList>
    </citation>
    <scope>NUCLEOTIDE SEQUENCE [LARGE SCALE GENOMIC DNA]</scope>
    <source>
        <strain evidence="2">sbr112.9</strain>
    </source>
</reference>
<dbReference type="Proteomes" id="UP000237271">
    <property type="component" value="Unassembled WGS sequence"/>
</dbReference>
<comment type="caution">
    <text evidence="1">The sequence shown here is derived from an EMBL/GenBank/DDBJ whole genome shotgun (WGS) entry which is preliminary data.</text>
</comment>
<dbReference type="GO" id="GO:0003677">
    <property type="term" value="F:DNA binding"/>
    <property type="evidence" value="ECO:0007669"/>
    <property type="project" value="InterPro"/>
</dbReference>
<accession>A0A2P4XGQ3</accession>
<dbReference type="SUPFAM" id="SSF56349">
    <property type="entry name" value="DNA breaking-rejoining enzymes"/>
    <property type="match status" value="1"/>
</dbReference>
<organism evidence="1 2">
    <name type="scientific">Phytophthora palmivora</name>
    <dbReference type="NCBI Taxonomy" id="4796"/>
    <lineage>
        <taxon>Eukaryota</taxon>
        <taxon>Sar</taxon>
        <taxon>Stramenopiles</taxon>
        <taxon>Oomycota</taxon>
        <taxon>Peronosporomycetes</taxon>
        <taxon>Peronosporales</taxon>
        <taxon>Peronosporaceae</taxon>
        <taxon>Phytophthora</taxon>
    </lineage>
</organism>
<evidence type="ECO:0008006" key="3">
    <source>
        <dbReference type="Google" id="ProtNLM"/>
    </source>
</evidence>
<evidence type="ECO:0000313" key="2">
    <source>
        <dbReference type="Proteomes" id="UP000237271"/>
    </source>
</evidence>
<name>A0A2P4XGQ3_9STRA</name>
<proteinExistence type="predicted"/>
<keyword evidence="2" id="KW-1185">Reference proteome</keyword>
<dbReference type="AlphaFoldDB" id="A0A2P4XGQ3"/>
<dbReference type="EMBL" id="NCKW01011058">
    <property type="protein sequence ID" value="POM64723.1"/>
    <property type="molecule type" value="Genomic_DNA"/>
</dbReference>
<gene>
    <name evidence="1" type="ORF">PHPALM_19710</name>
</gene>